<dbReference type="EMBL" id="MT141918">
    <property type="protein sequence ID" value="QJA72019.1"/>
    <property type="molecule type" value="Genomic_DNA"/>
</dbReference>
<name>A0A6M3JP88_9ZZZZ</name>
<dbReference type="AlphaFoldDB" id="A0A6M3JP88"/>
<accession>A0A6M3JP88</accession>
<proteinExistence type="predicted"/>
<protein>
    <submittedName>
        <fullName evidence="1">Uncharacterized protein</fullName>
    </submittedName>
</protein>
<evidence type="ECO:0000313" key="1">
    <source>
        <dbReference type="EMBL" id="QJA72019.1"/>
    </source>
</evidence>
<organism evidence="1">
    <name type="scientific">viral metagenome</name>
    <dbReference type="NCBI Taxonomy" id="1070528"/>
    <lineage>
        <taxon>unclassified sequences</taxon>
        <taxon>metagenomes</taxon>
        <taxon>organismal metagenomes</taxon>
    </lineage>
</organism>
<reference evidence="1" key="1">
    <citation type="submission" date="2020-03" db="EMBL/GenBank/DDBJ databases">
        <title>The deep terrestrial virosphere.</title>
        <authorList>
            <person name="Holmfeldt K."/>
            <person name="Nilsson E."/>
            <person name="Simone D."/>
            <person name="Lopez-Fernandez M."/>
            <person name="Wu X."/>
            <person name="de Brujin I."/>
            <person name="Lundin D."/>
            <person name="Andersson A."/>
            <person name="Bertilsson S."/>
            <person name="Dopson M."/>
        </authorList>
    </citation>
    <scope>NUCLEOTIDE SEQUENCE</scope>
    <source>
        <strain evidence="1">MM415A02949</strain>
    </source>
</reference>
<gene>
    <name evidence="1" type="ORF">MM415A02949_0003</name>
</gene>
<sequence>MTTAEYIEICREETGFEVMQQAVMECWEGDRIRSWGNIVWIQGGLEIFTGLNETIQPEYNIKLF</sequence>